<dbReference type="PANTHER" id="PTHR36531:SF6">
    <property type="entry name" value="DNA REPLICATION ATP-DEPENDENT HELICASE_NUCLEASE DNA2"/>
    <property type="match status" value="1"/>
</dbReference>
<dbReference type="InterPro" id="IPR011604">
    <property type="entry name" value="PDDEXK-like_dom_sf"/>
</dbReference>
<evidence type="ECO:0000313" key="16">
    <source>
        <dbReference type="Proteomes" id="UP000027153"/>
    </source>
</evidence>
<keyword evidence="6 13" id="KW-0479">Metal-binding</keyword>
<accession>A0A062VD36</accession>
<keyword evidence="8 13" id="KW-0269">Exonuclease</keyword>
<comment type="cofactor">
    <cofactor evidence="1">
        <name>[4Fe-4S] cluster</name>
        <dbReference type="ChEBI" id="CHEBI:49883"/>
    </cofactor>
</comment>
<evidence type="ECO:0000313" key="15">
    <source>
        <dbReference type="EMBL" id="KCZ73569.1"/>
    </source>
</evidence>
<dbReference type="InterPro" id="IPR022765">
    <property type="entry name" value="Dna2/Cas4_DUF83"/>
</dbReference>
<dbReference type="NCBIfam" id="TIGR00372">
    <property type="entry name" value="cas4"/>
    <property type="match status" value="1"/>
</dbReference>
<dbReference type="Gene3D" id="3.90.320.10">
    <property type="match status" value="1"/>
</dbReference>
<gene>
    <name evidence="15" type="ORF">ANME2D_00640</name>
</gene>
<dbReference type="GO" id="GO:0051607">
    <property type="term" value="P:defense response to virus"/>
    <property type="evidence" value="ECO:0007669"/>
    <property type="project" value="UniProtKB-KW"/>
</dbReference>
<dbReference type="EMBL" id="JMIY01000001">
    <property type="protein sequence ID" value="KCZ73569.1"/>
    <property type="molecule type" value="Genomic_DNA"/>
</dbReference>
<dbReference type="Pfam" id="PF01930">
    <property type="entry name" value="Cas_Cas4"/>
    <property type="match status" value="1"/>
</dbReference>
<dbReference type="InterPro" id="IPR051827">
    <property type="entry name" value="Cas4_exonuclease"/>
</dbReference>
<comment type="function">
    <text evidence="13">CRISPR (clustered regularly interspaced short palindromic repeat) is an adaptive immune system that provides protection against mobile genetic elements (viruses, transposable elements and conjugative plasmids). CRISPR clusters contain sequences complementary to antecedent mobile elements and target invading nucleic acids. CRISPR clusters are transcribed and processed into CRISPR RNA (crRNA).</text>
</comment>
<protein>
    <recommendedName>
        <fullName evidence="4 13">CRISPR-associated exonuclease Cas4</fullName>
        <ecNumber evidence="3 13">3.1.12.1</ecNumber>
    </recommendedName>
</protein>
<keyword evidence="10 13" id="KW-0411">Iron-sulfur</keyword>
<evidence type="ECO:0000256" key="12">
    <source>
        <dbReference type="ARBA" id="ARBA00023211"/>
    </source>
</evidence>
<comment type="cofactor">
    <cofactor evidence="13">
        <name>iron-sulfur cluster</name>
        <dbReference type="ChEBI" id="CHEBI:30408"/>
    </cofactor>
</comment>
<evidence type="ECO:0000256" key="3">
    <source>
        <dbReference type="ARBA" id="ARBA00012768"/>
    </source>
</evidence>
<evidence type="ECO:0000259" key="14">
    <source>
        <dbReference type="Pfam" id="PF01930"/>
    </source>
</evidence>
<name>A0A062VD36_9EURY</name>
<dbReference type="GO" id="GO:0051536">
    <property type="term" value="F:iron-sulfur cluster binding"/>
    <property type="evidence" value="ECO:0007669"/>
    <property type="project" value="UniProtKB-KW"/>
</dbReference>
<dbReference type="GO" id="GO:0004527">
    <property type="term" value="F:exonuclease activity"/>
    <property type="evidence" value="ECO:0007669"/>
    <property type="project" value="UniProtKB-KW"/>
</dbReference>
<evidence type="ECO:0000256" key="11">
    <source>
        <dbReference type="ARBA" id="ARBA00023118"/>
    </source>
</evidence>
<organism evidence="15 16">
    <name type="scientific">Candidatus Methanoperedens nitratireducens</name>
    <dbReference type="NCBI Taxonomy" id="1392998"/>
    <lineage>
        <taxon>Archaea</taxon>
        <taxon>Methanobacteriati</taxon>
        <taxon>Methanobacteriota</taxon>
        <taxon>Stenosarchaea group</taxon>
        <taxon>Methanomicrobia</taxon>
        <taxon>Methanosarcinales</taxon>
        <taxon>ANME-2 cluster</taxon>
        <taxon>Candidatus Methanoperedentaceae</taxon>
        <taxon>Candidatus Methanoperedens</taxon>
    </lineage>
</organism>
<evidence type="ECO:0000256" key="4">
    <source>
        <dbReference type="ARBA" id="ARBA00020049"/>
    </source>
</evidence>
<keyword evidence="7 13" id="KW-0378">Hydrolase</keyword>
<evidence type="ECO:0000256" key="5">
    <source>
        <dbReference type="ARBA" id="ARBA00022722"/>
    </source>
</evidence>
<keyword evidence="11 13" id="KW-0051">Antiviral defense</keyword>
<dbReference type="GO" id="GO:0046872">
    <property type="term" value="F:metal ion binding"/>
    <property type="evidence" value="ECO:0007669"/>
    <property type="project" value="UniProtKB-KW"/>
</dbReference>
<comment type="caution">
    <text evidence="15">The sequence shown here is derived from an EMBL/GenBank/DDBJ whole genome shotgun (WGS) entry which is preliminary data.</text>
</comment>
<evidence type="ECO:0000256" key="7">
    <source>
        <dbReference type="ARBA" id="ARBA00022801"/>
    </source>
</evidence>
<dbReference type="Proteomes" id="UP000027153">
    <property type="component" value="Unassembled WGS sequence"/>
</dbReference>
<dbReference type="EC" id="3.1.12.1" evidence="3 13"/>
<keyword evidence="9 13" id="KW-0408">Iron</keyword>
<evidence type="ECO:0000256" key="9">
    <source>
        <dbReference type="ARBA" id="ARBA00023004"/>
    </source>
</evidence>
<keyword evidence="16" id="KW-1185">Reference proteome</keyword>
<reference evidence="15 16" key="1">
    <citation type="journal article" date="2013" name="Nature">
        <title>Anaerobic oxidation of methane coupled to nitrate reduction in a novel archaeal lineage.</title>
        <authorList>
            <person name="Haroon M.F."/>
            <person name="Hu S."/>
            <person name="Shi Y."/>
            <person name="Imelfort M."/>
            <person name="Keller J."/>
            <person name="Hugenholtz P."/>
            <person name="Yuan Z."/>
            <person name="Tyson G.W."/>
        </authorList>
    </citation>
    <scope>NUCLEOTIDE SEQUENCE [LARGE SCALE GENOMIC DNA]</scope>
    <source>
        <strain evidence="15 16">ANME-2d</strain>
    </source>
</reference>
<comment type="similarity">
    <text evidence="2 13">Belongs to the CRISPR-associated exonuclease Cas4 family.</text>
</comment>
<evidence type="ECO:0000256" key="2">
    <source>
        <dbReference type="ARBA" id="ARBA00009189"/>
    </source>
</evidence>
<keyword evidence="5 13" id="KW-0540">Nuclease</keyword>
<dbReference type="InterPro" id="IPR013343">
    <property type="entry name" value="CRISPR-assoc_prot_Cas4"/>
</dbReference>
<evidence type="ECO:0000256" key="8">
    <source>
        <dbReference type="ARBA" id="ARBA00022839"/>
    </source>
</evidence>
<sequence length="252" mass="28677">MIRVSDLTLYLKCPRTCYFTNRGHNLIKDATPQYLERIIFKELALVYGSAFNREDRLTILSDDLNRISNEIRIIYRAELAGIDDDTLAGSVSNVRSCLGDICSNLPSNDNFYASEPVEIEPLLHSEKSGLAGSPDKLVKIGDMLTPSIIKTGSMPENGVWQSDRLQLTAYAMLVEEKYNTVVEHGFVEYARWGKVREITIKRHERRKVLQIRDKIKKIQNGSMPERPEDAPCEYCGFKGMCEVKSTLASRFF</sequence>
<comment type="cofactor">
    <cofactor evidence="13">
        <name>Mg(2+)</name>
        <dbReference type="ChEBI" id="CHEBI:18420"/>
    </cofactor>
    <cofactor evidence="13">
        <name>Mn(2+)</name>
        <dbReference type="ChEBI" id="CHEBI:29035"/>
    </cofactor>
    <text evidence="13">Mg(2+) or Mn(2+) required for ssDNA cleavage activity.</text>
</comment>
<dbReference type="AlphaFoldDB" id="A0A062VD36"/>
<evidence type="ECO:0000256" key="13">
    <source>
        <dbReference type="RuleBase" id="RU365022"/>
    </source>
</evidence>
<keyword evidence="12 13" id="KW-0464">Manganese</keyword>
<feature type="domain" description="DUF83" evidence="14">
    <location>
        <begin position="160"/>
        <end position="241"/>
    </location>
</feature>
<evidence type="ECO:0000256" key="1">
    <source>
        <dbReference type="ARBA" id="ARBA00001966"/>
    </source>
</evidence>
<evidence type="ECO:0000256" key="6">
    <source>
        <dbReference type="ARBA" id="ARBA00022723"/>
    </source>
</evidence>
<proteinExistence type="inferred from homology"/>
<dbReference type="PANTHER" id="PTHR36531">
    <property type="entry name" value="CRISPR-ASSOCIATED EXONUCLEASE CAS4"/>
    <property type="match status" value="1"/>
</dbReference>
<evidence type="ECO:0000256" key="10">
    <source>
        <dbReference type="ARBA" id="ARBA00023014"/>
    </source>
</evidence>